<evidence type="ECO:0000313" key="2">
    <source>
        <dbReference type="EMBL" id="MFC3110877.1"/>
    </source>
</evidence>
<proteinExistence type="predicted"/>
<name>A0ABV7FAV7_9BURK</name>
<evidence type="ECO:0000313" key="3">
    <source>
        <dbReference type="Proteomes" id="UP001595530"/>
    </source>
</evidence>
<organism evidence="2 3">
    <name type="scientific">Undibacterium arcticum</name>
    <dbReference type="NCBI Taxonomy" id="1762892"/>
    <lineage>
        <taxon>Bacteria</taxon>
        <taxon>Pseudomonadati</taxon>
        <taxon>Pseudomonadota</taxon>
        <taxon>Betaproteobacteria</taxon>
        <taxon>Burkholderiales</taxon>
        <taxon>Oxalobacteraceae</taxon>
        <taxon>Undibacterium</taxon>
    </lineage>
</organism>
<accession>A0ABV7FAV7</accession>
<gene>
    <name evidence="2" type="ORF">ACFOFO_23475</name>
</gene>
<reference evidence="3" key="1">
    <citation type="journal article" date="2019" name="Int. J. Syst. Evol. Microbiol.">
        <title>The Global Catalogue of Microorganisms (GCM) 10K type strain sequencing project: providing services to taxonomists for standard genome sequencing and annotation.</title>
        <authorList>
            <consortium name="The Broad Institute Genomics Platform"/>
            <consortium name="The Broad Institute Genome Sequencing Center for Infectious Disease"/>
            <person name="Wu L."/>
            <person name="Ma J."/>
        </authorList>
    </citation>
    <scope>NUCLEOTIDE SEQUENCE [LARGE SCALE GENOMIC DNA]</scope>
    <source>
        <strain evidence="3">KCTC 42986</strain>
    </source>
</reference>
<protein>
    <recommendedName>
        <fullName evidence="4">TonB-dependent receptor plug domain-containing protein</fullName>
    </recommendedName>
</protein>
<dbReference type="Proteomes" id="UP001595530">
    <property type="component" value="Unassembled WGS sequence"/>
</dbReference>
<keyword evidence="3" id="KW-1185">Reference proteome</keyword>
<dbReference type="RefSeq" id="WP_390333078.1">
    <property type="nucleotide sequence ID" value="NZ_JBHRTP010000091.1"/>
</dbReference>
<feature type="chain" id="PRO_5045061762" description="TonB-dependent receptor plug domain-containing protein" evidence="1">
    <location>
        <begin position="22"/>
        <end position="105"/>
    </location>
</feature>
<evidence type="ECO:0000256" key="1">
    <source>
        <dbReference type="SAM" id="SignalP"/>
    </source>
</evidence>
<dbReference type="EMBL" id="JBHRTP010000091">
    <property type="protein sequence ID" value="MFC3110877.1"/>
    <property type="molecule type" value="Genomic_DNA"/>
</dbReference>
<comment type="caution">
    <text evidence="2">The sequence shown here is derived from an EMBL/GenBank/DDBJ whole genome shotgun (WGS) entry which is preliminary data.</text>
</comment>
<feature type="signal peptide" evidence="1">
    <location>
        <begin position="1"/>
        <end position="21"/>
    </location>
</feature>
<keyword evidence="1" id="KW-0732">Signal</keyword>
<sequence length="105" mass="11207">MKLITQFFAVVLAFQSLPTLAEQPDFAKAVLSVGRQTEYMVSSVLRSNSDGIVIKLIQGIRVANSVDEAVGGFTRDALTQYPGYSVIDALGSAVITRHASCGQSI</sequence>
<evidence type="ECO:0008006" key="4">
    <source>
        <dbReference type="Google" id="ProtNLM"/>
    </source>
</evidence>